<dbReference type="PROSITE" id="PS00166">
    <property type="entry name" value="ENOYL_COA_HYDRATASE"/>
    <property type="match status" value="1"/>
</dbReference>
<dbReference type="GO" id="GO:0016836">
    <property type="term" value="F:hydro-lyase activity"/>
    <property type="evidence" value="ECO:0007669"/>
    <property type="project" value="UniProtKB-ARBA"/>
</dbReference>
<dbReference type="InterPro" id="IPR029045">
    <property type="entry name" value="ClpP/crotonase-like_dom_sf"/>
</dbReference>
<gene>
    <name evidence="4" type="ORF">UFOPK1808_00463</name>
    <name evidence="5" type="ORF">UFOPK1889_00414</name>
</gene>
<dbReference type="InterPro" id="IPR014748">
    <property type="entry name" value="Enoyl-CoA_hydra_C"/>
</dbReference>
<sequence>MSNESLVLVDRRSDGVAVVTLNSPKVNALSTALLSRLHEVARDLTANPAGAVVVTGGDRLFAAGADISEFGGAEEATTIGAAFHAALNAVAAIPSFTIAAVSGYALGGGCELSMACDYRIASTKAVFGQPEILLGIIPGGGGTQRLPRLVGASRAKELMITGRQVKAEEALAIGLANEVVEPVALMNRALEMATSIAAGATVATRLIKQAVDQGVETDLASGLALELQLFTEVFHSADSQVGVASFLEHGPGKATFTGK</sequence>
<dbReference type="InterPro" id="IPR018376">
    <property type="entry name" value="Enoyl-CoA_hyd/isom_CS"/>
</dbReference>
<evidence type="ECO:0000256" key="3">
    <source>
        <dbReference type="ARBA" id="ARBA00023239"/>
    </source>
</evidence>
<comment type="similarity">
    <text evidence="1">Belongs to the enoyl-CoA hydratase/isomerase family.</text>
</comment>
<organism evidence="4">
    <name type="scientific">freshwater metagenome</name>
    <dbReference type="NCBI Taxonomy" id="449393"/>
    <lineage>
        <taxon>unclassified sequences</taxon>
        <taxon>metagenomes</taxon>
        <taxon>ecological metagenomes</taxon>
    </lineage>
</organism>
<dbReference type="Gene3D" id="1.10.12.10">
    <property type="entry name" value="Lyase 2-enoyl-coa Hydratase, Chain A, domain 2"/>
    <property type="match status" value="1"/>
</dbReference>
<dbReference type="PANTHER" id="PTHR11941">
    <property type="entry name" value="ENOYL-COA HYDRATASE-RELATED"/>
    <property type="match status" value="1"/>
</dbReference>
<name>A0A6J6G6X5_9ZZZZ</name>
<evidence type="ECO:0000256" key="1">
    <source>
        <dbReference type="ARBA" id="ARBA00005254"/>
    </source>
</evidence>
<dbReference type="SUPFAM" id="SSF52096">
    <property type="entry name" value="ClpP/crotonase"/>
    <property type="match status" value="1"/>
</dbReference>
<dbReference type="EMBL" id="CAEZUZ010000046">
    <property type="protein sequence ID" value="CAB4613056.1"/>
    <property type="molecule type" value="Genomic_DNA"/>
</dbReference>
<reference evidence="4" key="1">
    <citation type="submission" date="2020-05" db="EMBL/GenBank/DDBJ databases">
        <authorList>
            <person name="Chiriac C."/>
            <person name="Salcher M."/>
            <person name="Ghai R."/>
            <person name="Kavagutti S V."/>
        </authorList>
    </citation>
    <scope>NUCLEOTIDE SEQUENCE</scope>
</reference>
<evidence type="ECO:0000313" key="4">
    <source>
        <dbReference type="EMBL" id="CAB4596300.1"/>
    </source>
</evidence>
<evidence type="ECO:0000256" key="2">
    <source>
        <dbReference type="ARBA" id="ARBA00023098"/>
    </source>
</evidence>
<dbReference type="FunFam" id="3.90.226.10:FF:000009">
    <property type="entry name" value="Carnitinyl-CoA dehydratase"/>
    <property type="match status" value="1"/>
</dbReference>
<protein>
    <submittedName>
        <fullName evidence="4">Unannotated protein</fullName>
    </submittedName>
</protein>
<dbReference type="GO" id="GO:0006635">
    <property type="term" value="P:fatty acid beta-oxidation"/>
    <property type="evidence" value="ECO:0007669"/>
    <property type="project" value="TreeGrafter"/>
</dbReference>
<dbReference type="Gene3D" id="3.90.226.10">
    <property type="entry name" value="2-enoyl-CoA Hydratase, Chain A, domain 1"/>
    <property type="match status" value="1"/>
</dbReference>
<dbReference type="Pfam" id="PF00378">
    <property type="entry name" value="ECH_1"/>
    <property type="match status" value="1"/>
</dbReference>
<dbReference type="AlphaFoldDB" id="A0A6J6G6X5"/>
<dbReference type="EMBL" id="CAEZUL010000035">
    <property type="protein sequence ID" value="CAB4596300.1"/>
    <property type="molecule type" value="Genomic_DNA"/>
</dbReference>
<keyword evidence="2" id="KW-0443">Lipid metabolism</keyword>
<keyword evidence="3" id="KW-0456">Lyase</keyword>
<dbReference type="CDD" id="cd06558">
    <property type="entry name" value="crotonase-like"/>
    <property type="match status" value="1"/>
</dbReference>
<accession>A0A6J6G6X5</accession>
<proteinExistence type="inferred from homology"/>
<dbReference type="FunFam" id="1.10.12.10:FF:000001">
    <property type="entry name" value="Probable enoyl-CoA hydratase, mitochondrial"/>
    <property type="match status" value="1"/>
</dbReference>
<dbReference type="InterPro" id="IPR001753">
    <property type="entry name" value="Enoyl-CoA_hydra/iso"/>
</dbReference>
<evidence type="ECO:0000313" key="5">
    <source>
        <dbReference type="EMBL" id="CAB4613056.1"/>
    </source>
</evidence>
<dbReference type="PANTHER" id="PTHR11941:SF169">
    <property type="entry name" value="(7AS)-7A-METHYL-1,5-DIOXO-2,3,5,6,7,7A-HEXAHYDRO-1H-INDENE-CARBOXYL-COA HYDROLASE"/>
    <property type="match status" value="1"/>
</dbReference>